<dbReference type="GO" id="GO:0046656">
    <property type="term" value="P:folic acid biosynthetic process"/>
    <property type="evidence" value="ECO:0007669"/>
    <property type="project" value="UniProtKB-KW"/>
</dbReference>
<name>A0A6M4AYB4_9SPHN</name>
<evidence type="ECO:0000313" key="15">
    <source>
        <dbReference type="Proteomes" id="UP000503018"/>
    </source>
</evidence>
<keyword evidence="7 14" id="KW-0418">Kinase</keyword>
<dbReference type="Proteomes" id="UP000503018">
    <property type="component" value="Chromosome"/>
</dbReference>
<keyword evidence="5 14" id="KW-0808">Transferase</keyword>
<protein>
    <recommendedName>
        <fullName evidence="4">2-amino-4-hydroxy-6-hydroxymethyldihydropteridine pyrophosphokinase</fullName>
        <ecNumber evidence="3">2.7.6.3</ecNumber>
    </recommendedName>
    <alternativeName>
        <fullName evidence="11">6-hydroxymethyl-7,8-dihydropterin pyrophosphokinase</fullName>
    </alternativeName>
    <alternativeName>
        <fullName evidence="12">7,8-dihydro-6-hydroxymethylpterin-pyrophosphokinase</fullName>
    </alternativeName>
</protein>
<gene>
    <name evidence="14" type="primary">folK</name>
    <name evidence="14" type="ORF">GV829_11850</name>
</gene>
<evidence type="ECO:0000256" key="9">
    <source>
        <dbReference type="ARBA" id="ARBA00022909"/>
    </source>
</evidence>
<accession>A0A6M4AYB4</accession>
<dbReference type="RefSeq" id="WP_169946923.1">
    <property type="nucleotide sequence ID" value="NZ_CP053015.1"/>
</dbReference>
<evidence type="ECO:0000256" key="7">
    <source>
        <dbReference type="ARBA" id="ARBA00022777"/>
    </source>
</evidence>
<comment type="pathway">
    <text evidence="1">Cofactor biosynthesis; tetrahydrofolate biosynthesis; 2-amino-4-hydroxy-6-hydroxymethyl-7,8-dihydropteridine diphosphate from 7,8-dihydroneopterin triphosphate: step 4/4.</text>
</comment>
<evidence type="ECO:0000256" key="10">
    <source>
        <dbReference type="ARBA" id="ARBA00029409"/>
    </source>
</evidence>
<dbReference type="EC" id="2.7.6.3" evidence="3"/>
<evidence type="ECO:0000256" key="12">
    <source>
        <dbReference type="ARBA" id="ARBA00033413"/>
    </source>
</evidence>
<keyword evidence="9" id="KW-0289">Folate biosynthesis</keyword>
<evidence type="ECO:0000256" key="5">
    <source>
        <dbReference type="ARBA" id="ARBA00022679"/>
    </source>
</evidence>
<sequence>MHTARPPFLYVIALGSNRPHGHHGRPASVIAAARSYLSGPAVALLASSPIIASAPVGPSLRTYANSACLIRSCLMPPALLAGLKSIEREFGRRRGQRWGNRVLDLDIILWSGGRWQSRNLTIPHRLWRERDFVVSPVASLVPAWRDPLTGLTTRQLAFRHNRPIPVDPSSKRA</sequence>
<evidence type="ECO:0000256" key="8">
    <source>
        <dbReference type="ARBA" id="ARBA00022840"/>
    </source>
</evidence>
<dbReference type="GO" id="GO:0016301">
    <property type="term" value="F:kinase activity"/>
    <property type="evidence" value="ECO:0007669"/>
    <property type="project" value="UniProtKB-KW"/>
</dbReference>
<evidence type="ECO:0000256" key="3">
    <source>
        <dbReference type="ARBA" id="ARBA00013253"/>
    </source>
</evidence>
<dbReference type="KEGG" id="slan:GV829_11850"/>
<dbReference type="EMBL" id="CP053015">
    <property type="protein sequence ID" value="QJQ33049.1"/>
    <property type="molecule type" value="Genomic_DNA"/>
</dbReference>
<keyword evidence="15" id="KW-1185">Reference proteome</keyword>
<evidence type="ECO:0000256" key="6">
    <source>
        <dbReference type="ARBA" id="ARBA00022741"/>
    </source>
</evidence>
<dbReference type="CDD" id="cd00483">
    <property type="entry name" value="HPPK"/>
    <property type="match status" value="1"/>
</dbReference>
<dbReference type="GO" id="GO:0046654">
    <property type="term" value="P:tetrahydrofolate biosynthetic process"/>
    <property type="evidence" value="ECO:0007669"/>
    <property type="project" value="UniProtKB-UniPathway"/>
</dbReference>
<dbReference type="InterPro" id="IPR035907">
    <property type="entry name" value="Hppk_sf"/>
</dbReference>
<comment type="similarity">
    <text evidence="2">Belongs to the HPPK family.</text>
</comment>
<dbReference type="NCBIfam" id="TIGR01498">
    <property type="entry name" value="folK"/>
    <property type="match status" value="1"/>
</dbReference>
<feature type="domain" description="7,8-dihydro-6-hydroxymethylpterin-pyrophosphokinase" evidence="13">
    <location>
        <begin position="11"/>
        <end position="141"/>
    </location>
</feature>
<comment type="function">
    <text evidence="10">Catalyzes the transfer of pyrophosphate from adenosine triphosphate (ATP) to 6-hydroxymethyl-7,8-dihydropterin, an enzymatic step in folate biosynthesis pathway.</text>
</comment>
<dbReference type="GO" id="GO:0005524">
    <property type="term" value="F:ATP binding"/>
    <property type="evidence" value="ECO:0007669"/>
    <property type="project" value="UniProtKB-KW"/>
</dbReference>
<dbReference type="Gene3D" id="3.30.70.560">
    <property type="entry name" value="7,8-Dihydro-6-hydroxymethylpterin-pyrophosphokinase HPPK"/>
    <property type="match status" value="1"/>
</dbReference>
<keyword evidence="6" id="KW-0547">Nucleotide-binding</keyword>
<proteinExistence type="inferred from homology"/>
<dbReference type="Pfam" id="PF01288">
    <property type="entry name" value="HPPK"/>
    <property type="match status" value="1"/>
</dbReference>
<evidence type="ECO:0000256" key="4">
    <source>
        <dbReference type="ARBA" id="ARBA00016218"/>
    </source>
</evidence>
<dbReference type="PANTHER" id="PTHR43071:SF1">
    <property type="entry name" value="2-AMINO-4-HYDROXY-6-HYDROXYMETHYLDIHYDROPTERIDINE PYROPHOSPHOKINASE"/>
    <property type="match status" value="1"/>
</dbReference>
<reference evidence="14 15" key="1">
    <citation type="submission" date="2020-01" db="EMBL/GenBank/DDBJ databases">
        <title>Sphingomonas sp. strain CSW-10.</title>
        <authorList>
            <person name="Chen W.-M."/>
        </authorList>
    </citation>
    <scope>NUCLEOTIDE SEQUENCE [LARGE SCALE GENOMIC DNA]</scope>
    <source>
        <strain evidence="14 15">CSW-10</strain>
    </source>
</reference>
<dbReference type="InterPro" id="IPR000550">
    <property type="entry name" value="Hppk"/>
</dbReference>
<organism evidence="14 15">
    <name type="scientific">Sphingomonas lacunae</name>
    <dbReference type="NCBI Taxonomy" id="2698828"/>
    <lineage>
        <taxon>Bacteria</taxon>
        <taxon>Pseudomonadati</taxon>
        <taxon>Pseudomonadota</taxon>
        <taxon>Alphaproteobacteria</taxon>
        <taxon>Sphingomonadales</taxon>
        <taxon>Sphingomonadaceae</taxon>
        <taxon>Sphingomonas</taxon>
    </lineage>
</organism>
<evidence type="ECO:0000259" key="13">
    <source>
        <dbReference type="Pfam" id="PF01288"/>
    </source>
</evidence>
<keyword evidence="8" id="KW-0067">ATP-binding</keyword>
<evidence type="ECO:0000256" key="11">
    <source>
        <dbReference type="ARBA" id="ARBA00029766"/>
    </source>
</evidence>
<dbReference type="UniPathway" id="UPA00077">
    <property type="reaction ID" value="UER00155"/>
</dbReference>
<dbReference type="SUPFAM" id="SSF55083">
    <property type="entry name" value="6-hydroxymethyl-7,8-dihydropterin pyrophosphokinase, HPPK"/>
    <property type="match status" value="1"/>
</dbReference>
<dbReference type="PANTHER" id="PTHR43071">
    <property type="entry name" value="2-AMINO-4-HYDROXY-6-HYDROXYMETHYLDIHYDROPTERIDINE PYROPHOSPHOKINASE"/>
    <property type="match status" value="1"/>
</dbReference>
<evidence type="ECO:0000256" key="1">
    <source>
        <dbReference type="ARBA" id="ARBA00005051"/>
    </source>
</evidence>
<dbReference type="GO" id="GO:0003848">
    <property type="term" value="F:2-amino-4-hydroxy-6-hydroxymethyldihydropteridine diphosphokinase activity"/>
    <property type="evidence" value="ECO:0007669"/>
    <property type="project" value="UniProtKB-EC"/>
</dbReference>
<evidence type="ECO:0000256" key="2">
    <source>
        <dbReference type="ARBA" id="ARBA00005810"/>
    </source>
</evidence>
<evidence type="ECO:0000313" key="14">
    <source>
        <dbReference type="EMBL" id="QJQ33049.1"/>
    </source>
</evidence>
<dbReference type="AlphaFoldDB" id="A0A6M4AYB4"/>